<keyword evidence="1" id="KW-0805">Transcription regulation</keyword>
<sequence>MTGLRARTRDVVRAQLAAVAIELFAEHGYDATTVDDIAAAAGVSKRSFFRYFPAKDDVVFHGVDELADQMAAEIGTAEGDDWDVLREVMTRWQEQVFASGQTLELVESSPSLRARMVDKRDELRRKVSEALRKRAGSDLDEFTADLLTCAAGAVLDAAAQEWLRVGGDRADLIRHGFEELAPGGRRLLA</sequence>
<dbReference type="PROSITE" id="PS50977">
    <property type="entry name" value="HTH_TETR_2"/>
    <property type="match status" value="1"/>
</dbReference>
<evidence type="ECO:0000256" key="1">
    <source>
        <dbReference type="ARBA" id="ARBA00023015"/>
    </source>
</evidence>
<dbReference type="GO" id="GO:0000976">
    <property type="term" value="F:transcription cis-regulatory region binding"/>
    <property type="evidence" value="ECO:0007669"/>
    <property type="project" value="TreeGrafter"/>
</dbReference>
<dbReference type="AlphaFoldDB" id="A0A4R7ZK81"/>
<keyword evidence="3" id="KW-0804">Transcription</keyword>
<proteinExistence type="predicted"/>
<feature type="domain" description="HTH tetR-type" evidence="5">
    <location>
        <begin position="10"/>
        <end position="70"/>
    </location>
</feature>
<feature type="DNA-binding region" description="H-T-H motif" evidence="4">
    <location>
        <begin position="33"/>
        <end position="52"/>
    </location>
</feature>
<evidence type="ECO:0000256" key="3">
    <source>
        <dbReference type="ARBA" id="ARBA00023163"/>
    </source>
</evidence>
<dbReference type="SUPFAM" id="SSF46689">
    <property type="entry name" value="Homeodomain-like"/>
    <property type="match status" value="1"/>
</dbReference>
<organism evidence="6 7">
    <name type="scientific">Kribbella kalugense</name>
    <dbReference type="NCBI Taxonomy" id="2512221"/>
    <lineage>
        <taxon>Bacteria</taxon>
        <taxon>Bacillati</taxon>
        <taxon>Actinomycetota</taxon>
        <taxon>Actinomycetes</taxon>
        <taxon>Propionibacteriales</taxon>
        <taxon>Kribbellaceae</taxon>
        <taxon>Kribbella</taxon>
    </lineage>
</organism>
<dbReference type="EMBL" id="SODF01000002">
    <property type="protein sequence ID" value="TDW18197.1"/>
    <property type="molecule type" value="Genomic_DNA"/>
</dbReference>
<keyword evidence="7" id="KW-1185">Reference proteome</keyword>
<dbReference type="InterPro" id="IPR041347">
    <property type="entry name" value="MftR_C"/>
</dbReference>
<evidence type="ECO:0000256" key="4">
    <source>
        <dbReference type="PROSITE-ProRule" id="PRU00335"/>
    </source>
</evidence>
<dbReference type="RefSeq" id="WP_134121211.1">
    <property type="nucleotide sequence ID" value="NZ_SODF01000002.1"/>
</dbReference>
<dbReference type="PANTHER" id="PTHR30055:SF238">
    <property type="entry name" value="MYCOFACTOCIN BIOSYNTHESIS TRANSCRIPTIONAL REGULATOR MFTR-RELATED"/>
    <property type="match status" value="1"/>
</dbReference>
<evidence type="ECO:0000259" key="5">
    <source>
        <dbReference type="PROSITE" id="PS50977"/>
    </source>
</evidence>
<evidence type="ECO:0000313" key="6">
    <source>
        <dbReference type="EMBL" id="TDW18197.1"/>
    </source>
</evidence>
<dbReference type="PRINTS" id="PR00455">
    <property type="entry name" value="HTHTETR"/>
</dbReference>
<gene>
    <name evidence="6" type="ORF">EV650_4780</name>
</gene>
<dbReference type="Gene3D" id="1.10.357.10">
    <property type="entry name" value="Tetracycline Repressor, domain 2"/>
    <property type="match status" value="1"/>
</dbReference>
<comment type="caution">
    <text evidence="6">The sequence shown here is derived from an EMBL/GenBank/DDBJ whole genome shotgun (WGS) entry which is preliminary data.</text>
</comment>
<dbReference type="InterPro" id="IPR050109">
    <property type="entry name" value="HTH-type_TetR-like_transc_reg"/>
</dbReference>
<dbReference type="Pfam" id="PF17754">
    <property type="entry name" value="TetR_C_14"/>
    <property type="match status" value="1"/>
</dbReference>
<dbReference type="GO" id="GO:0003700">
    <property type="term" value="F:DNA-binding transcription factor activity"/>
    <property type="evidence" value="ECO:0007669"/>
    <property type="project" value="TreeGrafter"/>
</dbReference>
<keyword evidence="2 4" id="KW-0238">DNA-binding</keyword>
<dbReference type="Gene3D" id="1.10.10.60">
    <property type="entry name" value="Homeodomain-like"/>
    <property type="match status" value="1"/>
</dbReference>
<dbReference type="InterPro" id="IPR001647">
    <property type="entry name" value="HTH_TetR"/>
</dbReference>
<protein>
    <submittedName>
        <fullName evidence="6">TetR family transcriptional regulator</fullName>
    </submittedName>
</protein>
<dbReference type="PANTHER" id="PTHR30055">
    <property type="entry name" value="HTH-TYPE TRANSCRIPTIONAL REGULATOR RUTR"/>
    <property type="match status" value="1"/>
</dbReference>
<accession>A0A4R7ZK81</accession>
<evidence type="ECO:0000256" key="2">
    <source>
        <dbReference type="ARBA" id="ARBA00023125"/>
    </source>
</evidence>
<dbReference type="InterPro" id="IPR009057">
    <property type="entry name" value="Homeodomain-like_sf"/>
</dbReference>
<reference evidence="6 7" key="1">
    <citation type="submission" date="2019-03" db="EMBL/GenBank/DDBJ databases">
        <title>Genomic Encyclopedia of Type Strains, Phase III (KMG-III): the genomes of soil and plant-associated and newly described type strains.</title>
        <authorList>
            <person name="Whitman W."/>
        </authorList>
    </citation>
    <scope>NUCLEOTIDE SEQUENCE [LARGE SCALE GENOMIC DNA]</scope>
    <source>
        <strain evidence="6 7">VKM Ac-2570</strain>
    </source>
</reference>
<evidence type="ECO:0000313" key="7">
    <source>
        <dbReference type="Proteomes" id="UP000295447"/>
    </source>
</evidence>
<dbReference type="Proteomes" id="UP000295447">
    <property type="component" value="Unassembled WGS sequence"/>
</dbReference>
<dbReference type="OrthoDB" id="956698at2"/>
<dbReference type="PROSITE" id="PS01081">
    <property type="entry name" value="HTH_TETR_1"/>
    <property type="match status" value="1"/>
</dbReference>
<dbReference type="InterPro" id="IPR023772">
    <property type="entry name" value="DNA-bd_HTH_TetR-type_CS"/>
</dbReference>
<name>A0A4R7ZK81_9ACTN</name>
<dbReference type="Pfam" id="PF00440">
    <property type="entry name" value="TetR_N"/>
    <property type="match status" value="1"/>
</dbReference>